<feature type="transmembrane region" description="Helical" evidence="1">
    <location>
        <begin position="6"/>
        <end position="29"/>
    </location>
</feature>
<keyword evidence="3" id="KW-1185">Reference proteome</keyword>
<sequence length="219" mass="24002">MSSRSVLQGTFVTSVVCACGTSIHGILTLKPNTPLRALSAGINGGISGATFFSNPFLLSQFHRKRNANNPGDKNTEDLNWSEIRTDRLLDSGVSGLITGGILRGFTRNARGILPGAISAGVLCTLLQYMYNESKIIRLEYLVYKRQTSQQAPSGSTSSPVSQSSDAKPWAQRLLSTIGITSLSDEEYLASLKKQRDTHMKRITEIEHEMAHQEKTEEKN</sequence>
<keyword evidence="1" id="KW-0812">Transmembrane</keyword>
<dbReference type="EMBL" id="JAACJN010000019">
    <property type="protein sequence ID" value="KAF5389884.1"/>
    <property type="molecule type" value="Genomic_DNA"/>
</dbReference>
<proteinExistence type="predicted"/>
<evidence type="ECO:0000313" key="2">
    <source>
        <dbReference type="EMBL" id="KAF5389884.1"/>
    </source>
</evidence>
<dbReference type="PANTHER" id="PTHR41390:SF1">
    <property type="entry name" value="NADH-UBIQUINONE OXIDOREDUCTASE 213 KDA SUBUNIT"/>
    <property type="match status" value="1"/>
</dbReference>
<dbReference type="AlphaFoldDB" id="A0A8H5HV56"/>
<keyword evidence="1" id="KW-1133">Transmembrane helix</keyword>
<gene>
    <name evidence="2" type="ORF">D9757_003630</name>
</gene>
<evidence type="ECO:0000313" key="3">
    <source>
        <dbReference type="Proteomes" id="UP000518752"/>
    </source>
</evidence>
<keyword evidence="1" id="KW-0472">Membrane</keyword>
<evidence type="ECO:0000256" key="1">
    <source>
        <dbReference type="SAM" id="Phobius"/>
    </source>
</evidence>
<dbReference type="PROSITE" id="PS51257">
    <property type="entry name" value="PROKAR_LIPOPROTEIN"/>
    <property type="match status" value="1"/>
</dbReference>
<reference evidence="2 3" key="1">
    <citation type="journal article" date="2020" name="ISME J.">
        <title>Uncovering the hidden diversity of litter-decomposition mechanisms in mushroom-forming fungi.</title>
        <authorList>
            <person name="Floudas D."/>
            <person name="Bentzer J."/>
            <person name="Ahren D."/>
            <person name="Johansson T."/>
            <person name="Persson P."/>
            <person name="Tunlid A."/>
        </authorList>
    </citation>
    <scope>NUCLEOTIDE SEQUENCE [LARGE SCALE GENOMIC DNA]</scope>
    <source>
        <strain evidence="2 3">CBS 406.79</strain>
    </source>
</reference>
<dbReference type="Proteomes" id="UP000518752">
    <property type="component" value="Unassembled WGS sequence"/>
</dbReference>
<name>A0A8H5HV56_9AGAR</name>
<protein>
    <submittedName>
        <fullName evidence="2">Uncharacterized protein</fullName>
    </submittedName>
</protein>
<comment type="caution">
    <text evidence="2">The sequence shown here is derived from an EMBL/GenBank/DDBJ whole genome shotgun (WGS) entry which is preliminary data.</text>
</comment>
<dbReference type="OrthoDB" id="3366659at2759"/>
<dbReference type="PANTHER" id="PTHR41390">
    <property type="entry name" value="CHROMOSOME 7, WHOLE GENOME SHOTGUN SEQUENCE"/>
    <property type="match status" value="1"/>
</dbReference>
<organism evidence="2 3">
    <name type="scientific">Collybiopsis confluens</name>
    <dbReference type="NCBI Taxonomy" id="2823264"/>
    <lineage>
        <taxon>Eukaryota</taxon>
        <taxon>Fungi</taxon>
        <taxon>Dikarya</taxon>
        <taxon>Basidiomycota</taxon>
        <taxon>Agaricomycotina</taxon>
        <taxon>Agaricomycetes</taxon>
        <taxon>Agaricomycetidae</taxon>
        <taxon>Agaricales</taxon>
        <taxon>Marasmiineae</taxon>
        <taxon>Omphalotaceae</taxon>
        <taxon>Collybiopsis</taxon>
    </lineage>
</organism>
<feature type="transmembrane region" description="Helical" evidence="1">
    <location>
        <begin position="111"/>
        <end position="130"/>
    </location>
</feature>
<accession>A0A8H5HV56</accession>